<sequence>MSATNENFMFASPWTSEDCAVLRGLHARETPMPEIARYLGRSQDDVRSKAYELGLSVISFRHSVAA</sequence>
<dbReference type="RefSeq" id="WP_187541524.1">
    <property type="nucleotide sequence ID" value="NZ_CP060717.1"/>
</dbReference>
<name>A0A7G9S9K0_9SPHN</name>
<protein>
    <recommendedName>
        <fullName evidence="3">AsnC family protein</fullName>
    </recommendedName>
</protein>
<dbReference type="Gene3D" id="1.10.10.60">
    <property type="entry name" value="Homeodomain-like"/>
    <property type="match status" value="1"/>
</dbReference>
<proteinExistence type="predicted"/>
<keyword evidence="2" id="KW-1185">Reference proteome</keyword>
<dbReference type="AlphaFoldDB" id="A0A7G9S9K0"/>
<evidence type="ECO:0000313" key="1">
    <source>
        <dbReference type="EMBL" id="QNN64525.1"/>
    </source>
</evidence>
<gene>
    <name evidence="1" type="ORF">H9L12_09420</name>
</gene>
<dbReference type="Proteomes" id="UP000515955">
    <property type="component" value="Chromosome"/>
</dbReference>
<dbReference type="KEGG" id="srhi:H9L12_09420"/>
<accession>A0A7G9S9K0</accession>
<evidence type="ECO:0000313" key="2">
    <source>
        <dbReference type="Proteomes" id="UP000515955"/>
    </source>
</evidence>
<evidence type="ECO:0008006" key="3">
    <source>
        <dbReference type="Google" id="ProtNLM"/>
    </source>
</evidence>
<organism evidence="1 2">
    <name type="scientific">Sphingomonas rhizophila</name>
    <dbReference type="NCBI Taxonomy" id="2071607"/>
    <lineage>
        <taxon>Bacteria</taxon>
        <taxon>Pseudomonadati</taxon>
        <taxon>Pseudomonadota</taxon>
        <taxon>Alphaproteobacteria</taxon>
        <taxon>Sphingomonadales</taxon>
        <taxon>Sphingomonadaceae</taxon>
        <taxon>Sphingomonas</taxon>
    </lineage>
</organism>
<dbReference type="EMBL" id="CP060717">
    <property type="protein sequence ID" value="QNN64525.1"/>
    <property type="molecule type" value="Genomic_DNA"/>
</dbReference>
<reference evidence="1 2" key="1">
    <citation type="submission" date="2020-08" db="EMBL/GenBank/DDBJ databases">
        <title>Genome sequence of Sphingomonas rhizophila KACC 19189T.</title>
        <authorList>
            <person name="Hyun D.-W."/>
            <person name="Bae J.-W."/>
        </authorList>
    </citation>
    <scope>NUCLEOTIDE SEQUENCE [LARGE SCALE GENOMIC DNA]</scope>
    <source>
        <strain evidence="1 2">KACC 19189</strain>
    </source>
</reference>